<evidence type="ECO:0000259" key="1">
    <source>
        <dbReference type="Pfam" id="PF13401"/>
    </source>
</evidence>
<dbReference type="RefSeq" id="WP_301342789.1">
    <property type="nucleotide sequence ID" value="NZ_JAQJJC010000005.1"/>
</dbReference>
<dbReference type="AlphaFoldDB" id="A0AAW7Q4G7"/>
<sequence>MSNKDNLISKISIIIRKNSFVDNRLDSLKNVLLEYFELNSEEIKTISDLINHVKEDRVEQEFLAAIFLRIYNNHEELIESDNTLKHKVISLFDIVFEHSIYKRNKILIKSLSHEKLPLIKHYIQEVEETINRLSIDNLANFNSYRGKYFKLLKGSNEKIIKPFLDETIYNEIEHIFKEIETYINNQDLQFYNELIKKLEKYIDTLIEIDSEYNNLFLLTPLNQLTNLIKNDFKLNHPEAKISKLIISSTGKRYPLSDKNINIDLLIKLSNKEDGIAYDTSIEIVDQNILELVKTKQYIGNIYGQKTVIVKFNAIIKNINKRLKVRVNIKWKDFTQKEYEDSKELTFYAQKAIDWDEFESKECYSREAIENEDELIGRKDILDELFNGIDKNKNIKSYYIHGQKRTGKTSIAKVLKERFSKNKEKILVLYIEGGEYVDGEDFRNTVNNLGKKICKQILKSNQKLSHLYIPNFNGSLQPLVDFLDDVTDILSDIKVVFMLDEFDEISSNLYKRNEIGNAFFLTIRSISNKPDYSFILIGGEKINFIISIQGEQLNKFKSHRVDYFDKEHWSEFKDLVKKPVEKYLDITDQAINLLYEETAGNPFFTNVICETMMKIAIFKKDSFITDTEMIEAISKSVEAAEPQIFSHFWEDGIKEDNDKEEEISYKRRKILLTLSELEKNNISITKDVISDKLIEEISELEIKNIINEFIDRTILIDNDGIYSFRINFFKHWLLNGGSSKIILTLSEEEKIRIREKEEEKAEITSIEISEFIKTKQIVYCGNTITTDEVRNWLNQFDSNIDRRLIFKILQNLRYFSSSNIKIKMKEIFSNIKNKKYTTTNKVTNVLVSYLDGIGKSGVEYAKYFIDENLILVKNSIEKNKILEKLNKENFDYLVFVDDFTGTGQTIVDFIKQLKKDYPDIFNKEIEIIIGIVAGFLCAKEFIENELDKLKINNIKIIICEPLNESDKCFSDESKIYTNPDERRNAKDICLNKGYSLVKKDPLGFGNCEATVLFPDTCPNNSLPILWAEDKDFKPLFKRKIN</sequence>
<dbReference type="Proteomes" id="UP001170713">
    <property type="component" value="Unassembled WGS sequence"/>
</dbReference>
<dbReference type="SUPFAM" id="SSF52540">
    <property type="entry name" value="P-loop containing nucleoside triphosphate hydrolases"/>
    <property type="match status" value="1"/>
</dbReference>
<name>A0AAW7Q4G7_9BACT</name>
<organism evidence="3 4">
    <name type="scientific">Aliarcobacter butzleri</name>
    <dbReference type="NCBI Taxonomy" id="28197"/>
    <lineage>
        <taxon>Bacteria</taxon>
        <taxon>Pseudomonadati</taxon>
        <taxon>Campylobacterota</taxon>
        <taxon>Epsilonproteobacteria</taxon>
        <taxon>Campylobacterales</taxon>
        <taxon>Arcobacteraceae</taxon>
        <taxon>Aliarcobacter</taxon>
    </lineage>
</organism>
<proteinExistence type="predicted"/>
<feature type="domain" description="ORC1/DEAH AAA+ ATPase" evidence="1">
    <location>
        <begin position="396"/>
        <end position="542"/>
    </location>
</feature>
<feature type="domain" description="PRTase-CE" evidence="2">
    <location>
        <begin position="788"/>
        <end position="1037"/>
    </location>
</feature>
<dbReference type="Gene3D" id="3.40.50.300">
    <property type="entry name" value="P-loop containing nucleotide triphosphate hydrolases"/>
    <property type="match status" value="1"/>
</dbReference>
<dbReference type="GO" id="GO:0016887">
    <property type="term" value="F:ATP hydrolysis activity"/>
    <property type="evidence" value="ECO:0007669"/>
    <property type="project" value="InterPro"/>
</dbReference>
<dbReference type="InterPro" id="IPR056920">
    <property type="entry name" value="PRTase-CE"/>
</dbReference>
<evidence type="ECO:0000259" key="2">
    <source>
        <dbReference type="Pfam" id="PF24390"/>
    </source>
</evidence>
<dbReference type="Pfam" id="PF13401">
    <property type="entry name" value="AAA_22"/>
    <property type="match status" value="1"/>
</dbReference>
<evidence type="ECO:0000313" key="3">
    <source>
        <dbReference type="EMBL" id="MDN5114013.1"/>
    </source>
</evidence>
<dbReference type="InterPro" id="IPR049945">
    <property type="entry name" value="AAA_22"/>
</dbReference>
<comment type="caution">
    <text evidence="3">The sequence shown here is derived from an EMBL/GenBank/DDBJ whole genome shotgun (WGS) entry which is preliminary data.</text>
</comment>
<dbReference type="EMBL" id="JAQJJC010000005">
    <property type="protein sequence ID" value="MDN5114013.1"/>
    <property type="molecule type" value="Genomic_DNA"/>
</dbReference>
<dbReference type="InterPro" id="IPR027417">
    <property type="entry name" value="P-loop_NTPase"/>
</dbReference>
<gene>
    <name evidence="3" type="ORF">PJV88_05075</name>
</gene>
<reference evidence="3" key="2">
    <citation type="submission" date="2023-01" db="EMBL/GenBank/DDBJ databases">
        <authorList>
            <person name="Uljanovas D."/>
        </authorList>
    </citation>
    <scope>NUCLEOTIDE SEQUENCE</scope>
    <source>
        <strain evidence="3">W48</strain>
    </source>
</reference>
<protein>
    <submittedName>
        <fullName evidence="3">AAA family ATPase</fullName>
    </submittedName>
</protein>
<dbReference type="Pfam" id="PF24390">
    <property type="entry name" value="PRTase-CE"/>
    <property type="match status" value="1"/>
</dbReference>
<evidence type="ECO:0000313" key="4">
    <source>
        <dbReference type="Proteomes" id="UP001170713"/>
    </source>
</evidence>
<reference evidence="3" key="1">
    <citation type="journal article" date="2023" name="Microorganisms">
        <title>Genomic Characterization of Arcobacter butzleri Strains Isolated from Various Sources in Lithuania.</title>
        <authorList>
            <person name="Uljanovas D."/>
            <person name="Golz G."/>
            <person name="Fleischmann S."/>
            <person name="Kudirkiene E."/>
            <person name="Kasetiene N."/>
            <person name="Grineviciene A."/>
            <person name="Tamuleviciene E."/>
            <person name="Aksomaitiene J."/>
            <person name="Alter T."/>
            <person name="Malakauskas M."/>
        </authorList>
    </citation>
    <scope>NUCLEOTIDE SEQUENCE</scope>
    <source>
        <strain evidence="3">W48</strain>
    </source>
</reference>
<accession>A0AAW7Q4G7</accession>